<dbReference type="Proteomes" id="UP000256964">
    <property type="component" value="Unassembled WGS sequence"/>
</dbReference>
<evidence type="ECO:0000313" key="3">
    <source>
        <dbReference type="Proteomes" id="UP000256964"/>
    </source>
</evidence>
<dbReference type="STRING" id="139420.A0A371CGE3"/>
<reference evidence="2 3" key="1">
    <citation type="journal article" date="2018" name="Biotechnol. Biofuels">
        <title>Integrative visual omics of the white-rot fungus Polyporus brumalis exposes the biotechnological potential of its oxidative enzymes for delignifying raw plant biomass.</title>
        <authorList>
            <person name="Miyauchi S."/>
            <person name="Rancon A."/>
            <person name="Drula E."/>
            <person name="Hage H."/>
            <person name="Chaduli D."/>
            <person name="Favel A."/>
            <person name="Grisel S."/>
            <person name="Henrissat B."/>
            <person name="Herpoel-Gimbert I."/>
            <person name="Ruiz-Duenas F.J."/>
            <person name="Chevret D."/>
            <person name="Hainaut M."/>
            <person name="Lin J."/>
            <person name="Wang M."/>
            <person name="Pangilinan J."/>
            <person name="Lipzen A."/>
            <person name="Lesage-Meessen L."/>
            <person name="Navarro D."/>
            <person name="Riley R."/>
            <person name="Grigoriev I.V."/>
            <person name="Zhou S."/>
            <person name="Raouche S."/>
            <person name="Rosso M.N."/>
        </authorList>
    </citation>
    <scope>NUCLEOTIDE SEQUENCE [LARGE SCALE GENOMIC DNA]</scope>
    <source>
        <strain evidence="2 3">BRFM 1820</strain>
    </source>
</reference>
<feature type="non-terminal residue" evidence="2">
    <location>
        <position position="1"/>
    </location>
</feature>
<feature type="region of interest" description="Disordered" evidence="1">
    <location>
        <begin position="125"/>
        <end position="189"/>
    </location>
</feature>
<feature type="compositionally biased region" description="Polar residues" evidence="1">
    <location>
        <begin position="86"/>
        <end position="108"/>
    </location>
</feature>
<accession>A0A371CGE3</accession>
<gene>
    <name evidence="2" type="ORF">OH76DRAFT_1413553</name>
</gene>
<organism evidence="2 3">
    <name type="scientific">Lentinus brumalis</name>
    <dbReference type="NCBI Taxonomy" id="2498619"/>
    <lineage>
        <taxon>Eukaryota</taxon>
        <taxon>Fungi</taxon>
        <taxon>Dikarya</taxon>
        <taxon>Basidiomycota</taxon>
        <taxon>Agaricomycotina</taxon>
        <taxon>Agaricomycetes</taxon>
        <taxon>Polyporales</taxon>
        <taxon>Polyporaceae</taxon>
        <taxon>Lentinus</taxon>
    </lineage>
</organism>
<dbReference type="AlphaFoldDB" id="A0A371CGE3"/>
<feature type="compositionally biased region" description="Basic and acidic residues" evidence="1">
    <location>
        <begin position="170"/>
        <end position="182"/>
    </location>
</feature>
<evidence type="ECO:0000313" key="2">
    <source>
        <dbReference type="EMBL" id="RDX39351.1"/>
    </source>
</evidence>
<name>A0A371CGE3_9APHY</name>
<feature type="region of interest" description="Disordered" evidence="1">
    <location>
        <begin position="61"/>
        <end position="108"/>
    </location>
</feature>
<feature type="compositionally biased region" description="Basic and acidic residues" evidence="1">
    <location>
        <begin position="35"/>
        <end position="44"/>
    </location>
</feature>
<sequence>LPRELSLMSLRSDRRTHTDTSSASAVTHGLNEKGASPRERPQTRMHDCRWRCLLRARARVAAQASSGRRPVQTRSDTGRTYCATGPYQQSTGLTPRQTSRGGSWATSTESACANGMESVRYAARDGKRSVTIEAPLSRPRQPPTSSKSRRAGENGGVREHRHRRAAGSDYFRRGEEEHDGKRTLTISTE</sequence>
<keyword evidence="3" id="KW-1185">Reference proteome</keyword>
<dbReference type="EMBL" id="KZ857998">
    <property type="protein sequence ID" value="RDX39351.1"/>
    <property type="molecule type" value="Genomic_DNA"/>
</dbReference>
<evidence type="ECO:0000256" key="1">
    <source>
        <dbReference type="SAM" id="MobiDB-lite"/>
    </source>
</evidence>
<feature type="region of interest" description="Disordered" evidence="1">
    <location>
        <begin position="1"/>
        <end position="44"/>
    </location>
</feature>
<protein>
    <submittedName>
        <fullName evidence="2">Uncharacterized protein</fullName>
    </submittedName>
</protein>
<proteinExistence type="predicted"/>